<comment type="caution">
    <text evidence="1">The sequence shown here is derived from an EMBL/GenBank/DDBJ whole genome shotgun (WGS) entry which is preliminary data.</text>
</comment>
<dbReference type="Proteomes" id="UP001190700">
    <property type="component" value="Unassembled WGS sequence"/>
</dbReference>
<dbReference type="AlphaFoldDB" id="A0AAE0EPP8"/>
<sequence>MLKIHLQSVAYDSHLFNYLDDLLLTLSLSRSKSAGAVAALISGNDTVVHTGYTRMVGRIQDAQASFVTIPVGFIPASTGLRLVDAVTTEGEEFRAVLIQDTVVSNDILQHIEGEKSTS</sequence>
<name>A0AAE0EPP8_9CHLO</name>
<proteinExistence type="predicted"/>
<gene>
    <name evidence="1" type="ORF">CYMTET_55489</name>
</gene>
<evidence type="ECO:0000313" key="1">
    <source>
        <dbReference type="EMBL" id="KAK3234250.1"/>
    </source>
</evidence>
<reference evidence="1 2" key="1">
    <citation type="journal article" date="2015" name="Genome Biol. Evol.">
        <title>Comparative Genomics of a Bacterivorous Green Alga Reveals Evolutionary Causalities and Consequences of Phago-Mixotrophic Mode of Nutrition.</title>
        <authorList>
            <person name="Burns J.A."/>
            <person name="Paasch A."/>
            <person name="Narechania A."/>
            <person name="Kim E."/>
        </authorList>
    </citation>
    <scope>NUCLEOTIDE SEQUENCE [LARGE SCALE GENOMIC DNA]</scope>
    <source>
        <strain evidence="1 2">PLY_AMNH</strain>
    </source>
</reference>
<dbReference type="EMBL" id="LGRX02035530">
    <property type="protein sequence ID" value="KAK3234250.1"/>
    <property type="molecule type" value="Genomic_DNA"/>
</dbReference>
<keyword evidence="2" id="KW-1185">Reference proteome</keyword>
<evidence type="ECO:0000313" key="2">
    <source>
        <dbReference type="Proteomes" id="UP001190700"/>
    </source>
</evidence>
<protein>
    <submittedName>
        <fullName evidence="1">Uncharacterized protein</fullName>
    </submittedName>
</protein>
<organism evidence="1 2">
    <name type="scientific">Cymbomonas tetramitiformis</name>
    <dbReference type="NCBI Taxonomy" id="36881"/>
    <lineage>
        <taxon>Eukaryota</taxon>
        <taxon>Viridiplantae</taxon>
        <taxon>Chlorophyta</taxon>
        <taxon>Pyramimonadophyceae</taxon>
        <taxon>Pyramimonadales</taxon>
        <taxon>Pyramimonadaceae</taxon>
        <taxon>Cymbomonas</taxon>
    </lineage>
</organism>
<accession>A0AAE0EPP8</accession>